<feature type="active site" evidence="4">
    <location>
        <position position="400"/>
    </location>
</feature>
<evidence type="ECO:0000256" key="1">
    <source>
        <dbReference type="ARBA" id="ARBA00006699"/>
    </source>
</evidence>
<dbReference type="InterPro" id="IPR008929">
    <property type="entry name" value="Chondroitin_lyas"/>
</dbReference>
<feature type="domain" description="Polysaccharide lyase family 8 C-terminal" evidence="8">
    <location>
        <begin position="771"/>
        <end position="829"/>
    </location>
</feature>
<comment type="similarity">
    <text evidence="1">Belongs to the polysaccharide lyase 8 family.</text>
</comment>
<feature type="domain" description="Polysaccharide lyase 8 N-terminal alpha-helical" evidence="9">
    <location>
        <begin position="211"/>
        <end position="496"/>
    </location>
</feature>
<dbReference type="SUPFAM" id="SSF74650">
    <property type="entry name" value="Galactose mutarotase-like"/>
    <property type="match status" value="1"/>
</dbReference>
<name>A0A844FZQ9_9BACT</name>
<dbReference type="PANTHER" id="PTHR38481">
    <property type="entry name" value="HYALURONATE LYASE"/>
    <property type="match status" value="1"/>
</dbReference>
<evidence type="ECO:0000259" key="7">
    <source>
        <dbReference type="Pfam" id="PF02278"/>
    </source>
</evidence>
<dbReference type="InterPro" id="IPR011013">
    <property type="entry name" value="Gal_mutarotase_sf_dom"/>
</dbReference>
<evidence type="ECO:0000259" key="9">
    <source>
        <dbReference type="Pfam" id="PF08124"/>
    </source>
</evidence>
<feature type="domain" description="Polysaccharide lyase family 8 central" evidence="7">
    <location>
        <begin position="512"/>
        <end position="759"/>
    </location>
</feature>
<dbReference type="SUPFAM" id="SSF48230">
    <property type="entry name" value="Chondroitin AC/alginate lyase"/>
    <property type="match status" value="1"/>
</dbReference>
<gene>
    <name evidence="10" type="ORF">FYJ85_03970</name>
</gene>
<dbReference type="Pfam" id="PF02278">
    <property type="entry name" value="Lyase_8"/>
    <property type="match status" value="1"/>
</dbReference>
<accession>A0A844FZQ9</accession>
<dbReference type="Gene3D" id="2.60.120.260">
    <property type="entry name" value="Galactose-binding domain-like"/>
    <property type="match status" value="1"/>
</dbReference>
<dbReference type="PANTHER" id="PTHR38481:SF1">
    <property type="entry name" value="HYALURONATE LYASE"/>
    <property type="match status" value="1"/>
</dbReference>
<dbReference type="InterPro" id="IPR012970">
    <property type="entry name" value="Lyase_8_alpha_N"/>
</dbReference>
<feature type="signal peptide" evidence="6">
    <location>
        <begin position="1"/>
        <end position="30"/>
    </location>
</feature>
<evidence type="ECO:0000313" key="11">
    <source>
        <dbReference type="Proteomes" id="UP000435649"/>
    </source>
</evidence>
<evidence type="ECO:0000256" key="2">
    <source>
        <dbReference type="ARBA" id="ARBA00022729"/>
    </source>
</evidence>
<feature type="active site" evidence="4">
    <location>
        <position position="409"/>
    </location>
</feature>
<dbReference type="GO" id="GO:0016837">
    <property type="term" value="F:carbon-oxygen lyase activity, acting on polysaccharides"/>
    <property type="evidence" value="ECO:0007669"/>
    <property type="project" value="UniProtKB-ARBA"/>
</dbReference>
<dbReference type="SUPFAM" id="SSF49863">
    <property type="entry name" value="Hyaluronate lyase-like, C-terminal domain"/>
    <property type="match status" value="1"/>
</dbReference>
<dbReference type="InterPro" id="IPR003159">
    <property type="entry name" value="Lyase_8_central_dom"/>
</dbReference>
<feature type="active site" evidence="4">
    <location>
        <position position="463"/>
    </location>
</feature>
<keyword evidence="2 6" id="KW-0732">Signal</keyword>
<dbReference type="InterPro" id="IPR004103">
    <property type="entry name" value="Lyase_8_C"/>
</dbReference>
<proteinExistence type="inferred from homology"/>
<comment type="caution">
    <text evidence="10">The sequence shown here is derived from an EMBL/GenBank/DDBJ whole genome shotgun (WGS) entry which is preliminary data.</text>
</comment>
<feature type="chain" id="PRO_5033012001" description="Chondroitin AC lyase" evidence="6">
    <location>
        <begin position="31"/>
        <end position="857"/>
    </location>
</feature>
<dbReference type="AlphaFoldDB" id="A0A844FZQ9"/>
<dbReference type="GO" id="GO:0030246">
    <property type="term" value="F:carbohydrate binding"/>
    <property type="evidence" value="ECO:0007669"/>
    <property type="project" value="InterPro"/>
</dbReference>
<dbReference type="Pfam" id="PF08124">
    <property type="entry name" value="Lyase_8_N"/>
    <property type="match status" value="1"/>
</dbReference>
<keyword evidence="11" id="KW-1185">Reference proteome</keyword>
<dbReference type="InterPro" id="IPR014718">
    <property type="entry name" value="GH-type_carb-bd"/>
</dbReference>
<dbReference type="InterPro" id="IPR011071">
    <property type="entry name" value="Lyase_8-like_C"/>
</dbReference>
<organism evidence="10 11">
    <name type="scientific">Victivallis lenta</name>
    <dbReference type="NCBI Taxonomy" id="2606640"/>
    <lineage>
        <taxon>Bacteria</taxon>
        <taxon>Pseudomonadati</taxon>
        <taxon>Lentisphaerota</taxon>
        <taxon>Lentisphaeria</taxon>
        <taxon>Victivallales</taxon>
        <taxon>Victivallaceae</taxon>
        <taxon>Victivallis</taxon>
    </lineage>
</organism>
<reference evidence="10 11" key="1">
    <citation type="submission" date="2019-08" db="EMBL/GenBank/DDBJ databases">
        <title>In-depth cultivation of the pig gut microbiome towards novel bacterial diversity and tailored functional studies.</title>
        <authorList>
            <person name="Wylensek D."/>
            <person name="Hitch T.C.A."/>
            <person name="Clavel T."/>
        </authorList>
    </citation>
    <scope>NUCLEOTIDE SEQUENCE [LARGE SCALE GENOMIC DNA]</scope>
    <source>
        <strain evidence="10 11">BBE-744-WT-12</strain>
    </source>
</reference>
<evidence type="ECO:0000313" key="10">
    <source>
        <dbReference type="EMBL" id="MST96202.1"/>
    </source>
</evidence>
<dbReference type="Proteomes" id="UP000435649">
    <property type="component" value="Unassembled WGS sequence"/>
</dbReference>
<dbReference type="EMBL" id="VUNS01000003">
    <property type="protein sequence ID" value="MST96202.1"/>
    <property type="molecule type" value="Genomic_DNA"/>
</dbReference>
<protein>
    <recommendedName>
        <fullName evidence="12">Chondroitin AC lyase</fullName>
    </recommendedName>
</protein>
<dbReference type="Pfam" id="PF02884">
    <property type="entry name" value="Lyase_8_C"/>
    <property type="match status" value="1"/>
</dbReference>
<dbReference type="Gene3D" id="2.70.98.10">
    <property type="match status" value="1"/>
</dbReference>
<evidence type="ECO:0000256" key="6">
    <source>
        <dbReference type="SAM" id="SignalP"/>
    </source>
</evidence>
<evidence type="ECO:0000259" key="8">
    <source>
        <dbReference type="Pfam" id="PF02884"/>
    </source>
</evidence>
<feature type="region of interest" description="Disordered" evidence="5">
    <location>
        <begin position="590"/>
        <end position="610"/>
    </location>
</feature>
<evidence type="ECO:0000256" key="4">
    <source>
        <dbReference type="PIRSR" id="PIRSR638970-1"/>
    </source>
</evidence>
<keyword evidence="3" id="KW-0456">Lyase</keyword>
<dbReference type="GO" id="GO:0005975">
    <property type="term" value="P:carbohydrate metabolic process"/>
    <property type="evidence" value="ECO:0007669"/>
    <property type="project" value="InterPro"/>
</dbReference>
<evidence type="ECO:0000256" key="5">
    <source>
        <dbReference type="SAM" id="MobiDB-lite"/>
    </source>
</evidence>
<sequence length="857" mass="96091">MKEEKRMLKRWKWAALAVVLAGAFSPAVRAAENPELKANQLNWKLTRYCKIVDRDGKQFLQVDVPKDAKDVNRQNCAFAIIDLKPFAGKTLQASVRVRGRNVSKPPQPYNGVKFLLYYKSPKRGEQWPGAVNPQGTFDWRETKIVEDILPDAAEGVLRLGLQDSSGQAEFDLSTFRFGVLGEETEKVPVTPETAKELDLIESRMRERLLTVAPISKEEALELVAAQRTDGTFSGIDYDDDNRSVWLVARHLGNALRLARVWAAPDHPLHHDEAIGRAVQKAVNWWSGQRPMSSNWWWNDMSVPQTMGDILLLTPELFPEGPVRTAALRVCRQAKFMPRYTGNNRVFIAANIFRRALLERNVAPLTEAAAALSEEIRMAPVDDKTSWAFGGIRADGCYHQHGPQIQFGNYGGEFFSNIGYWSNIWKGTRWELSPEQWEIMRHLAFNGFQWVLWNGDMDLLACGRQLGRRAGKNKGLRTVATFDRLRNADPGPHERYDAALERNRGGKNTLVGNRHFWNSDYMVHRRPEWYAAVRMNSVRVRPIEDDTNWDNALGRYFSDGVCLVMRSGREYEDITACWDWTRLPGTTLPKTPIYTPEESARRGVRSGGKPPRWTHSVKFRRLGETDFVGGATDGTHGVAVFTMNLDGVKARKGYFFDTNAVYELGSGITASSPHPVASTVNSCLRNGEIRQGDNWFWHDGIGYRGVGMKLETGKREGDWRYLEGGLAEPVPVVQDLFTLTVDHGLRPQNASYTFAILPGATPEETAGWKNGRILACTVELQAVEFADGTTGAIFYAPGTLGDFTTDSPGVFLIGGEQVYAADPTAKLKSMTLRRNGVSKTVELPSGEQAGSTVEVRFR</sequence>
<evidence type="ECO:0008006" key="12">
    <source>
        <dbReference type="Google" id="ProtNLM"/>
    </source>
</evidence>
<dbReference type="Gene3D" id="2.60.220.10">
    <property type="entry name" value="Polysaccharide lyase family 8-like, C-terminal"/>
    <property type="match status" value="1"/>
</dbReference>
<dbReference type="Gene3D" id="1.50.10.100">
    <property type="entry name" value="Chondroitin AC/alginate lyase"/>
    <property type="match status" value="1"/>
</dbReference>
<evidence type="ECO:0000256" key="3">
    <source>
        <dbReference type="ARBA" id="ARBA00023239"/>
    </source>
</evidence>
<dbReference type="GO" id="GO:0005576">
    <property type="term" value="C:extracellular region"/>
    <property type="evidence" value="ECO:0007669"/>
    <property type="project" value="InterPro"/>
</dbReference>
<dbReference type="InterPro" id="IPR038970">
    <property type="entry name" value="Lyase_8"/>
</dbReference>